<organism evidence="8 9">
    <name type="scientific">Tegillarca granosa</name>
    <name type="common">Malaysian cockle</name>
    <name type="synonym">Anadara granosa</name>
    <dbReference type="NCBI Taxonomy" id="220873"/>
    <lineage>
        <taxon>Eukaryota</taxon>
        <taxon>Metazoa</taxon>
        <taxon>Spiralia</taxon>
        <taxon>Lophotrochozoa</taxon>
        <taxon>Mollusca</taxon>
        <taxon>Bivalvia</taxon>
        <taxon>Autobranchia</taxon>
        <taxon>Pteriomorphia</taxon>
        <taxon>Arcoida</taxon>
        <taxon>Arcoidea</taxon>
        <taxon>Arcidae</taxon>
        <taxon>Tegillarca</taxon>
    </lineage>
</organism>
<dbReference type="EMBL" id="JARBDR010000246">
    <property type="protein sequence ID" value="KAJ8317332.1"/>
    <property type="molecule type" value="Genomic_DNA"/>
</dbReference>
<feature type="region of interest" description="Disordered" evidence="7">
    <location>
        <begin position="336"/>
        <end position="362"/>
    </location>
</feature>
<comment type="subcellular location">
    <subcellularLocation>
        <location evidence="3">Cytoplasm</location>
    </subcellularLocation>
    <subcellularLocation>
        <location evidence="2">Nucleus</location>
    </subcellularLocation>
</comment>
<dbReference type="Gene3D" id="1.25.10.10">
    <property type="entry name" value="Leucine-rich Repeat Variant"/>
    <property type="match status" value="2"/>
</dbReference>
<evidence type="ECO:0000256" key="2">
    <source>
        <dbReference type="ARBA" id="ARBA00004123"/>
    </source>
</evidence>
<feature type="region of interest" description="Disordered" evidence="7">
    <location>
        <begin position="415"/>
        <end position="461"/>
    </location>
</feature>
<keyword evidence="6" id="KW-0539">Nucleus</keyword>
<dbReference type="SUPFAM" id="SSF48371">
    <property type="entry name" value="ARM repeat"/>
    <property type="match status" value="2"/>
</dbReference>
<evidence type="ECO:0000256" key="7">
    <source>
        <dbReference type="SAM" id="MobiDB-lite"/>
    </source>
</evidence>
<evidence type="ECO:0008006" key="10">
    <source>
        <dbReference type="Google" id="ProtNLM"/>
    </source>
</evidence>
<dbReference type="Pfam" id="PF12372">
    <property type="entry name" value="Htt_N-HEAT"/>
    <property type="match status" value="1"/>
</dbReference>
<name>A0ABQ9FJ49_TEGGR</name>
<feature type="compositionally biased region" description="Low complexity" evidence="7">
    <location>
        <begin position="971"/>
        <end position="984"/>
    </location>
</feature>
<keyword evidence="5" id="KW-0963">Cytoplasm</keyword>
<dbReference type="Pfam" id="PF20927">
    <property type="entry name" value="Htt_C-HEAT"/>
    <property type="match status" value="2"/>
</dbReference>
<dbReference type="InterPro" id="IPR048413">
    <property type="entry name" value="Htt_C-HEAT_rpt"/>
</dbReference>
<keyword evidence="9" id="KW-1185">Reference proteome</keyword>
<dbReference type="InterPro" id="IPR000091">
    <property type="entry name" value="Huntingtin"/>
</dbReference>
<dbReference type="Pfam" id="PF20926">
    <property type="entry name" value="Htt_N-HEAT_1"/>
    <property type="match status" value="1"/>
</dbReference>
<dbReference type="InterPro" id="IPR048411">
    <property type="entry name" value="Htt_N_HEAT_rpt-1"/>
</dbReference>
<dbReference type="InterPro" id="IPR028426">
    <property type="entry name" value="Huntingtin_fam"/>
</dbReference>
<feature type="region of interest" description="Disordered" evidence="7">
    <location>
        <begin position="834"/>
        <end position="865"/>
    </location>
</feature>
<evidence type="ECO:0000256" key="4">
    <source>
        <dbReference type="ARBA" id="ARBA00007153"/>
    </source>
</evidence>
<gene>
    <name evidence="8" type="ORF">KUTeg_005236</name>
</gene>
<comment type="caution">
    <text evidence="8">The sequence shown here is derived from an EMBL/GenBank/DDBJ whole genome shotgun (WGS) entry which is preliminary data.</text>
</comment>
<feature type="region of interest" description="Disordered" evidence="7">
    <location>
        <begin position="966"/>
        <end position="1025"/>
    </location>
</feature>
<evidence type="ECO:0000256" key="5">
    <source>
        <dbReference type="ARBA" id="ARBA00022490"/>
    </source>
</evidence>
<feature type="compositionally biased region" description="Basic and acidic residues" evidence="7">
    <location>
        <begin position="1012"/>
        <end position="1025"/>
    </location>
</feature>
<dbReference type="PRINTS" id="PR00375">
    <property type="entry name" value="HUNTINGTIN"/>
</dbReference>
<dbReference type="InterPro" id="IPR024613">
    <property type="entry name" value="Huntingtin_N_HEAT_rpt-2"/>
</dbReference>
<dbReference type="InterPro" id="IPR048412">
    <property type="entry name" value="Htt_bridge"/>
</dbReference>
<evidence type="ECO:0000256" key="1">
    <source>
        <dbReference type="ARBA" id="ARBA00002907"/>
    </source>
</evidence>
<comment type="similarity">
    <text evidence="4">Belongs to the huntingtin family.</text>
</comment>
<dbReference type="Pfam" id="PF20925">
    <property type="entry name" value="Htt_bridge"/>
    <property type="match status" value="1"/>
</dbReference>
<feature type="compositionally biased region" description="Low complexity" evidence="7">
    <location>
        <begin position="848"/>
        <end position="859"/>
    </location>
</feature>
<dbReference type="InterPro" id="IPR011989">
    <property type="entry name" value="ARM-like"/>
</dbReference>
<evidence type="ECO:0000256" key="3">
    <source>
        <dbReference type="ARBA" id="ARBA00004496"/>
    </source>
</evidence>
<evidence type="ECO:0000313" key="8">
    <source>
        <dbReference type="EMBL" id="KAJ8317332.1"/>
    </source>
</evidence>
<dbReference type="PANTHER" id="PTHR10170">
    <property type="entry name" value="HUNTINGTON DISEASE PROTEIN"/>
    <property type="match status" value="1"/>
</dbReference>
<dbReference type="InterPro" id="IPR016024">
    <property type="entry name" value="ARM-type_fold"/>
</dbReference>
<sequence length="2921" mass="329634">MTCKVTQIFLNLEHLQCQIYKMATIEKLIKAFEALKVFQPAGSTIEDAVKKKDHPVSKKDKIINCNAVADCICAGNMRAIIDFPKFLGIAMETFLNLCDDPESDVRMVADELQVELYKEIKKNGPCRILRAALWRFAEMAHLIRPQKCRPYIVNLLPCIGRICRREEESVQETLLSTMQKISPPLIGFANEAEVKALLKAFLPNLKSSSASCRRTAANSLALICQYSHSPMTFFNYLLGMLLDMILPVDVEQHLHTLLGVILCLRYMMPHLSESNQDEQGLKGSFGIMTKEKEQSVNIPEVSSFSKISDEGTGLEDDTDISESTDMSAFISGYESSITEKSNQGQSDEMGSEVESEKRTVGDSDHVDAGIVISATDMDYSGIEIGDLNEEASERSALSQVNTGSQETLLSIQSLSPTRQPTGKMEISQDMNGNPEIDEPSEAADLSEMSEHRDRTQNIGDITDNDEPPILYCIRVICCRFLLTGMPNSLILDRVVRVSNKALALGCISHAVSIYPKLFLQNLYKDVSPDHNQNIEDVLQYASHLDPQLKGNTTLVIGNLIRAALKESRGNFNKWLSDCPMQESLSIENLTNVILEIIDDDSSVAVRLALSAMQLCINPILHSVHSDLGLQALLKLLDVKDNPYWLVKVELLDLLGAVNFKVIYHLESCCQSVQRGSNHYLGKLNVQDRILNDVVITLLGSDDSRVRHCAAQNLVRMIQNFFYPSDHPQQDPVIAIAKDHIENLLSSVMHEWTHELPPLVQGLVNPYHVGSRVSVIGSVESSLSRVVMALLEQLNTSNSKHLTYGCCHALFMLSKEFPATLYTHSWGCGPPTPLVSKDSSSKVMKRPPSRSLSSSSSFSMDELDSGSGGGSVNIIMSLLMSTSVSLDLSAHCDALLFAGNLIAGAAYKCLQSTDEFGGMMTKEKGDNSSWLAISDRVLVPLIDLLLTHVARLLNAFCHVIDEQTPGPPQIKASLPSLPNAPSLSPIKRKTKAGEKETSSSSPAGTPDSKQSQKQKEKDKESDKDKTKKEGLGAFYSLPHYMKIYDVLKGAYSNYKRSLELGVPDKFCNLLTATLEVFSQVLEICMLSDVGKYAEEFLNYLQSTVILEPTTSILCVQQLLKALFGTNLSSQWEPQQSPNLSRKPGKATRLTTNSKPGLYHYCFTQPYTHFTQSLAGATFRATSQTEPEDTVGMLNWLRKCIDRKVPAILRPNSKTDKTTITSYIRLFEPLVIKSLKQYTVTSCLELQKQVLDLLSQLVQLRVNYCLLDSDQVFIGFVIKQFEFIEEGQIRNSENLVPHIFSFLVMLSYEKYHSKSIIAMPKIIQLCDGIMASGLHPATHAIPALKPIVYDLFLLRGANKLDISRELETQREVVVSMLLRLITYPEALDMLVIVLQQCHKESEERWKRLSRQIIDAVLPALSRQQIYLDTDDSLEILHRLFESVAPIVFRPVDILLKTLLQTPTDLDCIKNLQRWMSLVLSVLRVLIAQSKEEVILSRLMELRLKLNIYCRSTTDPLSDTNTTISEFSPEETIAWTIQKTTSAMKHARMETPDCLYDIKELNKNFLSVSMILPTLSLQWCNILILLNFDDQTLWSEVMQTPKRFLKPGTSQSTNLDIPQALFTHCCNLEILRRGGLVLFCDYACENITDAEHMTWLVINHVSDLIELAIESPVQDFISAIHRNPSASSLFPSVIKKTLKCLEAIHPSQTGSLLTLLIDKFLNTHYLAVSRICNTITCRRGIKAQLPLEDLDKLLVFMHTNTLTTRHARLLSLLKKLRLRIHNEDTSSLIPEKPHPLSLPSSLEEIQINKESFMKIIKSQCYNIDSNPRECAQLLHHLPYADILAEFRLCILTECISIGTYSTLTSNNEITEVLDKEGNKIPQEPTFDPLFKAAQLTLMRHMNNIINLLPCPHQVLLYDSDPSNKQTRYREKIEDLFMDRPWLEMVFSLTVSLNNYLVSISSFPWQPEVPAESHCDICRFCVLCTEMVDFMLHHDQLPTSEQLHTCLFCISLIMQHQQLSDLIGQKEYTTWVCSITATIYQIFFSLVVSPGERLVSQSHVSSDEQTVQSQNDFHLIETACDQISELVQCLNTRLKTSTLPAFLQDYLRNIIIGLGRLPLLNSYARTPSLVWKIGWIPSPTGEPRTRLPPLPVDYLQDKDVLKEFVGRINSIGWISRKQFEETWMGLLAEEIERSQCMVIAVKTITSLLLQSTLTPVSGNPCSSMYEIRPRDKPLGFLHTRCGKKLTVIRGIIEKEIHNLYSGRPSKLYNFGGKDDKDLLRYMFDSNLERQLDTDEYCLGQLSIEAIWSVVGALDFQLSESTDSMESPLQESPRKHVNQQMVPLVTMEKRERSVAVSGLDIHSCLQFLLELYGQWMAPGASPKPTLMLKNEVVKSIVCLSDLFVEREQFDWMLDIFLEFQKNHPLEDELILQYITVGICKSAAVVGLIKGRKKVKGIYIYIHLFPSLSDIYKCLPVDRIIITVIPYKTCISSHTAPPHFKSFIYKINILFLGTVFKYDTNSLYFYLLRHLFVYFIENETPTAEKVIKIIETSLKSPHLPTRIATLYGILYLLEAGVQDFTKIIIPIATDFLLRSLTFVSQLCITSQQYVLIMWATAFYIMENYHVDLKDFEFPSKILQLAVTTASGNEDSVSTPTYLTILKGLERLLLTDVLSQQDAEAIIKLAVDRLCLPSPQRSLAALGLMFTCMYSGKQYDQYSPVPRNTEPLAPNVYTFDALYQDSETLIQAMERVTVLFDRIKKGYPYEARVITRVLPTFLADFFPPQDIMNKVIGEFISSQQPYPQLIAQVVFQVFNNLQQQEQQSLVQDWVMLSLSNFTQRTPVAMAVWSLTCFFISASTNQLSHVVSRMGKMELVDQRLFCLAAQDFYNQIKSDDSKTRAFISTFQNVSQTAIPYQEVLVMLTSSASS</sequence>
<proteinExistence type="inferred from homology"/>
<dbReference type="PANTHER" id="PTHR10170:SF10">
    <property type="entry name" value="HUNTINGTIN"/>
    <property type="match status" value="1"/>
</dbReference>
<dbReference type="Proteomes" id="UP001217089">
    <property type="component" value="Unassembled WGS sequence"/>
</dbReference>
<comment type="function">
    <text evidence="1">May play a role in microtubule-mediated transport or vesicle function.</text>
</comment>
<reference evidence="8 9" key="1">
    <citation type="submission" date="2022-12" db="EMBL/GenBank/DDBJ databases">
        <title>Chromosome-level genome of Tegillarca granosa.</title>
        <authorList>
            <person name="Kim J."/>
        </authorList>
    </citation>
    <scope>NUCLEOTIDE SEQUENCE [LARGE SCALE GENOMIC DNA]</scope>
    <source>
        <strain evidence="8">Teg-2019</strain>
        <tissue evidence="8">Adductor muscle</tissue>
    </source>
</reference>
<evidence type="ECO:0000313" key="9">
    <source>
        <dbReference type="Proteomes" id="UP001217089"/>
    </source>
</evidence>
<feature type="compositionally biased region" description="Polar residues" evidence="7">
    <location>
        <begin position="336"/>
        <end position="348"/>
    </location>
</feature>
<evidence type="ECO:0000256" key="6">
    <source>
        <dbReference type="ARBA" id="ARBA00023242"/>
    </source>
</evidence>
<accession>A0ABQ9FJ49</accession>
<protein>
    <recommendedName>
        <fullName evidence="10">Huntingtin</fullName>
    </recommendedName>
</protein>